<comment type="caution">
    <text evidence="2">The sequence shown here is derived from an EMBL/GenBank/DDBJ whole genome shotgun (WGS) entry which is preliminary data.</text>
</comment>
<accession>A0ABS8SVM2</accession>
<proteinExistence type="predicted"/>
<feature type="region of interest" description="Disordered" evidence="1">
    <location>
        <begin position="185"/>
        <end position="207"/>
    </location>
</feature>
<dbReference type="EMBL" id="JACEIK010000835">
    <property type="protein sequence ID" value="MCD7462783.1"/>
    <property type="molecule type" value="Genomic_DNA"/>
</dbReference>
<evidence type="ECO:0000313" key="2">
    <source>
        <dbReference type="EMBL" id="MCD7462783.1"/>
    </source>
</evidence>
<reference evidence="2 3" key="1">
    <citation type="journal article" date="2021" name="BMC Genomics">
        <title>Datura genome reveals duplications of psychoactive alkaloid biosynthetic genes and high mutation rate following tissue culture.</title>
        <authorList>
            <person name="Rajewski A."/>
            <person name="Carter-House D."/>
            <person name="Stajich J."/>
            <person name="Litt A."/>
        </authorList>
    </citation>
    <scope>NUCLEOTIDE SEQUENCE [LARGE SCALE GENOMIC DNA]</scope>
    <source>
        <strain evidence="2">AR-01</strain>
    </source>
</reference>
<dbReference type="Proteomes" id="UP000823775">
    <property type="component" value="Unassembled WGS sequence"/>
</dbReference>
<keyword evidence="3" id="KW-1185">Reference proteome</keyword>
<name>A0ABS8SVM2_DATST</name>
<gene>
    <name evidence="2" type="ORF">HAX54_049357</name>
</gene>
<evidence type="ECO:0000256" key="1">
    <source>
        <dbReference type="SAM" id="MobiDB-lite"/>
    </source>
</evidence>
<sequence>MEEVYIAFKEKCVIHAEAQFDEESFKTACPDIYHHISTCNWGPFTIPVDPYLPELVWEFYASYRSRQQLLKRRGSTEAFSCLTSICVRGRENTSEVPIKVSILLSCIMDHVHINVGEIIADQFKWKAKQQDTSLPFPNLVSMLCMWAACPLLWPLDRTVKANSVITLATKIDKEAPVMKRAKYTGTMTPPSSSASTHNATTPLHTIESQNPPLPELLNIAQRAKMNENQLVRLAKALPSMIQGAIKKALQPAKDKYQPMLYI</sequence>
<evidence type="ECO:0000313" key="3">
    <source>
        <dbReference type="Proteomes" id="UP000823775"/>
    </source>
</evidence>
<organism evidence="2 3">
    <name type="scientific">Datura stramonium</name>
    <name type="common">Jimsonweed</name>
    <name type="synonym">Common thornapple</name>
    <dbReference type="NCBI Taxonomy" id="4076"/>
    <lineage>
        <taxon>Eukaryota</taxon>
        <taxon>Viridiplantae</taxon>
        <taxon>Streptophyta</taxon>
        <taxon>Embryophyta</taxon>
        <taxon>Tracheophyta</taxon>
        <taxon>Spermatophyta</taxon>
        <taxon>Magnoliopsida</taxon>
        <taxon>eudicotyledons</taxon>
        <taxon>Gunneridae</taxon>
        <taxon>Pentapetalae</taxon>
        <taxon>asterids</taxon>
        <taxon>lamiids</taxon>
        <taxon>Solanales</taxon>
        <taxon>Solanaceae</taxon>
        <taxon>Solanoideae</taxon>
        <taxon>Datureae</taxon>
        <taxon>Datura</taxon>
    </lineage>
</organism>
<protein>
    <submittedName>
        <fullName evidence="2">Uncharacterized protein</fullName>
    </submittedName>
</protein>